<dbReference type="EMBL" id="CM018051">
    <property type="protein sequence ID" value="KAA8517173.1"/>
    <property type="molecule type" value="Genomic_DNA"/>
</dbReference>
<keyword evidence="2" id="KW-1185">Reference proteome</keyword>
<dbReference type="OrthoDB" id="628205at2759"/>
<reference evidence="1 2" key="1">
    <citation type="submission" date="2019-09" db="EMBL/GenBank/DDBJ databases">
        <title>A chromosome-level genome assembly of the Chinese tupelo Nyssa sinensis.</title>
        <authorList>
            <person name="Yang X."/>
            <person name="Kang M."/>
            <person name="Yang Y."/>
            <person name="Xiong H."/>
            <person name="Wang M."/>
            <person name="Zhang Z."/>
            <person name="Wang Z."/>
            <person name="Wu H."/>
            <person name="Ma T."/>
            <person name="Liu J."/>
            <person name="Xi Z."/>
        </authorList>
    </citation>
    <scope>NUCLEOTIDE SEQUENCE [LARGE SCALE GENOMIC DNA]</scope>
    <source>
        <strain evidence="1">J267</strain>
        <tissue evidence="1">Leaf</tissue>
    </source>
</reference>
<dbReference type="InterPro" id="IPR040414">
    <property type="entry name" value="CID1/CID2"/>
</dbReference>
<proteinExistence type="predicted"/>
<dbReference type="Pfam" id="PF07145">
    <property type="entry name" value="PAM2"/>
    <property type="match status" value="1"/>
</dbReference>
<dbReference type="PANTHER" id="PTHR33790">
    <property type="entry name" value="OS05G0344200 PROTEIN"/>
    <property type="match status" value="1"/>
</dbReference>
<sequence>MALVSGGRSTLNPNAPLFIPTAVRQVEDFSKEWWELVTTSTWFRDYWLSQYEGEDGIYGNNEDGFDSHDVADQLPDTIDLVAEDDFSNMEAQFEEFILSSESGEANKSSLSPVKGMPENGLAMDAEVLIKSLTLSKSSKGRGPKSPVEPAKYWEKPAKCVSPKCSPRCIQQPR</sequence>
<organism evidence="1 2">
    <name type="scientific">Nyssa sinensis</name>
    <dbReference type="NCBI Taxonomy" id="561372"/>
    <lineage>
        <taxon>Eukaryota</taxon>
        <taxon>Viridiplantae</taxon>
        <taxon>Streptophyta</taxon>
        <taxon>Embryophyta</taxon>
        <taxon>Tracheophyta</taxon>
        <taxon>Spermatophyta</taxon>
        <taxon>Magnoliopsida</taxon>
        <taxon>eudicotyledons</taxon>
        <taxon>Gunneridae</taxon>
        <taxon>Pentapetalae</taxon>
        <taxon>asterids</taxon>
        <taxon>Cornales</taxon>
        <taxon>Nyssaceae</taxon>
        <taxon>Nyssa</taxon>
    </lineage>
</organism>
<evidence type="ECO:0000313" key="1">
    <source>
        <dbReference type="EMBL" id="KAA8517173.1"/>
    </source>
</evidence>
<name>A0A5J4ZEX0_9ASTE</name>
<protein>
    <submittedName>
        <fullName evidence="1">Uncharacterized protein</fullName>
    </submittedName>
</protein>
<dbReference type="Proteomes" id="UP000325577">
    <property type="component" value="Linkage Group LG8"/>
</dbReference>
<accession>A0A5J4ZEX0</accession>
<gene>
    <name evidence="1" type="ORF">F0562_017466</name>
</gene>
<dbReference type="PANTHER" id="PTHR33790:SF10">
    <property type="entry name" value="PROTEIN EARLY RESPONSIVE TO DEHYDRATION 15"/>
    <property type="match status" value="1"/>
</dbReference>
<dbReference type="AlphaFoldDB" id="A0A5J4ZEX0"/>
<dbReference type="InterPro" id="IPR009818">
    <property type="entry name" value="PAM2_motif"/>
</dbReference>
<evidence type="ECO:0000313" key="2">
    <source>
        <dbReference type="Proteomes" id="UP000325577"/>
    </source>
</evidence>